<evidence type="ECO:0000313" key="2">
    <source>
        <dbReference type="Proteomes" id="UP001165270"/>
    </source>
</evidence>
<keyword evidence="2" id="KW-1185">Reference proteome</keyword>
<dbReference type="EMBL" id="JALDAX010000006">
    <property type="protein sequence ID" value="MCI3241837.1"/>
    <property type="molecule type" value="Genomic_DNA"/>
</dbReference>
<gene>
    <name evidence="1" type="ORF">MQN93_19140</name>
</gene>
<protein>
    <submittedName>
        <fullName evidence="1">Uncharacterized protein</fullName>
    </submittedName>
</protein>
<proteinExistence type="predicted"/>
<comment type="caution">
    <text evidence="1">The sequence shown here is derived from an EMBL/GenBank/DDBJ whole genome shotgun (WGS) entry which is preliminary data.</text>
</comment>
<name>A0ABS9XJP9_9ACTN</name>
<accession>A0ABS9XJP9</accession>
<dbReference type="Proteomes" id="UP001165270">
    <property type="component" value="Unassembled WGS sequence"/>
</dbReference>
<dbReference type="RefSeq" id="WP_242710461.1">
    <property type="nucleotide sequence ID" value="NZ_JALDAX010000006.1"/>
</dbReference>
<sequence>MTAVVVVLQLLILAGALYDTVRLLAPAGRRRRPCSRLRRRRLAPEAAERQLVAQRLHGLIGAAAYRESMAALANGRRPDVR</sequence>
<reference evidence="1" key="1">
    <citation type="submission" date="2022-03" db="EMBL/GenBank/DDBJ databases">
        <title>Streptomyces 7R015 and 7R016 isolated from Barleria lupulina in Thailand.</title>
        <authorList>
            <person name="Kanchanasin P."/>
            <person name="Phongsopitanun W."/>
            <person name="Tanasupawat S."/>
        </authorList>
    </citation>
    <scope>NUCLEOTIDE SEQUENCE</scope>
    <source>
        <strain evidence="1">7R016</strain>
    </source>
</reference>
<organism evidence="1 2">
    <name type="scientific">Streptomyces spinosisporus</name>
    <dbReference type="NCBI Taxonomy" id="2927582"/>
    <lineage>
        <taxon>Bacteria</taxon>
        <taxon>Bacillati</taxon>
        <taxon>Actinomycetota</taxon>
        <taxon>Actinomycetes</taxon>
        <taxon>Kitasatosporales</taxon>
        <taxon>Streptomycetaceae</taxon>
        <taxon>Streptomyces</taxon>
    </lineage>
</organism>
<evidence type="ECO:0000313" key="1">
    <source>
        <dbReference type="EMBL" id="MCI3241837.1"/>
    </source>
</evidence>